<reference evidence="2" key="1">
    <citation type="journal article" date="2018" name="Front. Microbiol.">
        <title>Genome-Based Analysis Reveals the Taxonomy and Diversity of the Family Idiomarinaceae.</title>
        <authorList>
            <person name="Liu Y."/>
            <person name="Lai Q."/>
            <person name="Shao Z."/>
        </authorList>
    </citation>
    <scope>NUCLEOTIDE SEQUENCE [LARGE SCALE GENOMIC DNA]</scope>
    <source>
        <strain evidence="2">c121</strain>
    </source>
</reference>
<dbReference type="EMBL" id="PIQE01000004">
    <property type="protein sequence ID" value="RUO69796.1"/>
    <property type="molecule type" value="Genomic_DNA"/>
</dbReference>
<name>A0A432Z0T0_9GAMM</name>
<evidence type="ECO:0000313" key="2">
    <source>
        <dbReference type="Proteomes" id="UP000287022"/>
    </source>
</evidence>
<dbReference type="RefSeq" id="WP_026860842.1">
    <property type="nucleotide sequence ID" value="NZ_PIQE01000004.1"/>
</dbReference>
<sequence>MKSVKFIAASALIVTSALTLQGCIVVADGHGDDYKASDFRELEEKNRRMIAGLDDGATMIYVREVMGTPEFADRVSVDNVRYDVLYYRTQRVDADGNTTRDECTPLVFEDGALRGTGHLALSRIPQLN</sequence>
<dbReference type="PROSITE" id="PS51257">
    <property type="entry name" value="PROKAR_LIPOPROTEIN"/>
    <property type="match status" value="1"/>
</dbReference>
<gene>
    <name evidence="1" type="ORF">CWI80_11290</name>
</gene>
<dbReference type="AlphaFoldDB" id="A0A432Z0T0"/>
<comment type="caution">
    <text evidence="1">The sequence shown here is derived from an EMBL/GenBank/DDBJ whole genome shotgun (WGS) entry which is preliminary data.</text>
</comment>
<protein>
    <submittedName>
        <fullName evidence="1">DUF3192 domain-containing protein</fullName>
    </submittedName>
</protein>
<dbReference type="Proteomes" id="UP000287022">
    <property type="component" value="Unassembled WGS sequence"/>
</dbReference>
<accession>A0A432Z0T0</accession>
<dbReference type="STRING" id="1122124.GCA_000423165_02134"/>
<organism evidence="1 2">
    <name type="scientific">Pseudidiomarina sediminum</name>
    <dbReference type="NCBI Taxonomy" id="431675"/>
    <lineage>
        <taxon>Bacteria</taxon>
        <taxon>Pseudomonadati</taxon>
        <taxon>Pseudomonadota</taxon>
        <taxon>Gammaproteobacteria</taxon>
        <taxon>Alteromonadales</taxon>
        <taxon>Idiomarinaceae</taxon>
        <taxon>Pseudidiomarina</taxon>
    </lineage>
</organism>
<dbReference type="InterPro" id="IPR021534">
    <property type="entry name" value="DUF3192"/>
</dbReference>
<proteinExistence type="predicted"/>
<keyword evidence="2" id="KW-1185">Reference proteome</keyword>
<evidence type="ECO:0000313" key="1">
    <source>
        <dbReference type="EMBL" id="RUO69796.1"/>
    </source>
</evidence>
<dbReference type="Pfam" id="PF11399">
    <property type="entry name" value="DUF3192"/>
    <property type="match status" value="1"/>
</dbReference>